<protein>
    <submittedName>
        <fullName evidence="2">Uncharacterized protein</fullName>
    </submittedName>
</protein>
<evidence type="ECO:0000256" key="1">
    <source>
        <dbReference type="SAM" id="MobiDB-lite"/>
    </source>
</evidence>
<dbReference type="Proteomes" id="UP001500037">
    <property type="component" value="Unassembled WGS sequence"/>
</dbReference>
<dbReference type="EMBL" id="BAAALF010000010">
    <property type="protein sequence ID" value="GAA1222253.1"/>
    <property type="molecule type" value="Genomic_DNA"/>
</dbReference>
<comment type="caution">
    <text evidence="2">The sequence shown here is derived from an EMBL/GenBank/DDBJ whole genome shotgun (WGS) entry which is preliminary data.</text>
</comment>
<keyword evidence="3" id="KW-1185">Reference proteome</keyword>
<reference evidence="2 3" key="1">
    <citation type="journal article" date="2019" name="Int. J. Syst. Evol. Microbiol.">
        <title>The Global Catalogue of Microorganisms (GCM) 10K type strain sequencing project: providing services to taxonomists for standard genome sequencing and annotation.</title>
        <authorList>
            <consortium name="The Broad Institute Genomics Platform"/>
            <consortium name="The Broad Institute Genome Sequencing Center for Infectious Disease"/>
            <person name="Wu L."/>
            <person name="Ma J."/>
        </authorList>
    </citation>
    <scope>NUCLEOTIDE SEQUENCE [LARGE SCALE GENOMIC DNA]</scope>
    <source>
        <strain evidence="2 3">JCM 13004</strain>
    </source>
</reference>
<name>A0ABN1VWL8_9ACTN</name>
<organism evidence="2 3">
    <name type="scientific">Kitasatospora nipponensis</name>
    <dbReference type="NCBI Taxonomy" id="258049"/>
    <lineage>
        <taxon>Bacteria</taxon>
        <taxon>Bacillati</taxon>
        <taxon>Actinomycetota</taxon>
        <taxon>Actinomycetes</taxon>
        <taxon>Kitasatosporales</taxon>
        <taxon>Streptomycetaceae</taxon>
        <taxon>Kitasatospora</taxon>
    </lineage>
</organism>
<evidence type="ECO:0000313" key="3">
    <source>
        <dbReference type="Proteomes" id="UP001500037"/>
    </source>
</evidence>
<gene>
    <name evidence="2" type="ORF">GCM10009665_10600</name>
</gene>
<sequence length="104" mass="10825">MVADARPALPRVLGSVSSRGPVPVVCLIPGPASALPPEPDPEQTTRSARPASLPLHREADGIGASGPPGRRAGTDRPWSRSVAWAEAGRWRAILPSAGIHTQEV</sequence>
<proteinExistence type="predicted"/>
<evidence type="ECO:0000313" key="2">
    <source>
        <dbReference type="EMBL" id="GAA1222253.1"/>
    </source>
</evidence>
<accession>A0ABN1VWL8</accession>
<feature type="region of interest" description="Disordered" evidence="1">
    <location>
        <begin position="29"/>
        <end position="78"/>
    </location>
</feature>